<comment type="caution">
    <text evidence="4">The sequence shown here is derived from an EMBL/GenBank/DDBJ whole genome shotgun (WGS) entry which is preliminary data.</text>
</comment>
<dbReference type="Proteomes" id="UP000094527">
    <property type="component" value="Unassembled WGS sequence"/>
</dbReference>
<dbReference type="EMBL" id="LJIJ01006277">
    <property type="protein sequence ID" value="ODM87052.1"/>
    <property type="molecule type" value="Genomic_DNA"/>
</dbReference>
<feature type="compositionally biased region" description="Polar residues" evidence="1">
    <location>
        <begin position="131"/>
        <end position="140"/>
    </location>
</feature>
<sequence length="260" mass="29050">MGKFQIFKVVILTLCVVMDCYPTDLNRTPTQPYVFEKLTNFLKSRGPFFAFAEVPNMTSVESLLGTQIYLNSTVLSQRGSLTAAFGRMIRSPLMLIPLAVVITIIFVIILHEKDRPVPEHYHSTMRNQTLPESTCGSNSSPNKPPVQPLNNVLNNMTTAGKRKNGRSKRTNRLAQRGRDTIIRNNLLLAAQRRSGNVPEEDDFSSSDDEVEPIYPPLTHHNPLRPEYVLAALGSDVDDEEAQPFTGSKLEPIPEEDSEAV</sequence>
<evidence type="ECO:0000313" key="5">
    <source>
        <dbReference type="Proteomes" id="UP000094527"/>
    </source>
</evidence>
<reference evidence="4 5" key="1">
    <citation type="journal article" date="2016" name="Genome Biol. Evol.">
        <title>Gene Family Evolution Reflects Adaptation to Soil Environmental Stressors in the Genome of the Collembolan Orchesella cincta.</title>
        <authorList>
            <person name="Faddeeva-Vakhrusheva A."/>
            <person name="Derks M.F."/>
            <person name="Anvar S.Y."/>
            <person name="Agamennone V."/>
            <person name="Suring W."/>
            <person name="Smit S."/>
            <person name="van Straalen N.M."/>
            <person name="Roelofs D."/>
        </authorList>
    </citation>
    <scope>NUCLEOTIDE SEQUENCE [LARGE SCALE GENOMIC DNA]</scope>
    <source>
        <tissue evidence="4">Mixed pool</tissue>
    </source>
</reference>
<gene>
    <name evidence="4" type="ORF">Ocin01_19630</name>
</gene>
<name>A0A1D2M283_ORCCI</name>
<feature type="compositionally biased region" description="Basic residues" evidence="1">
    <location>
        <begin position="160"/>
        <end position="171"/>
    </location>
</feature>
<keyword evidence="2" id="KW-0472">Membrane</keyword>
<feature type="compositionally biased region" description="Acidic residues" evidence="1">
    <location>
        <begin position="198"/>
        <end position="211"/>
    </location>
</feature>
<feature type="transmembrane region" description="Helical" evidence="2">
    <location>
        <begin position="93"/>
        <end position="111"/>
    </location>
</feature>
<feature type="region of interest" description="Disordered" evidence="1">
    <location>
        <begin position="156"/>
        <end position="176"/>
    </location>
</feature>
<dbReference type="AlphaFoldDB" id="A0A1D2M283"/>
<feature type="signal peptide" evidence="3">
    <location>
        <begin position="1"/>
        <end position="20"/>
    </location>
</feature>
<keyword evidence="5" id="KW-1185">Reference proteome</keyword>
<keyword evidence="2" id="KW-1133">Transmembrane helix</keyword>
<accession>A0A1D2M283</accession>
<feature type="region of interest" description="Disordered" evidence="1">
    <location>
        <begin position="192"/>
        <end position="260"/>
    </location>
</feature>
<feature type="chain" id="PRO_5008903399" evidence="3">
    <location>
        <begin position="21"/>
        <end position="260"/>
    </location>
</feature>
<proteinExistence type="predicted"/>
<keyword evidence="2" id="KW-0812">Transmembrane</keyword>
<feature type="region of interest" description="Disordered" evidence="1">
    <location>
        <begin position="131"/>
        <end position="150"/>
    </location>
</feature>
<keyword evidence="3" id="KW-0732">Signal</keyword>
<evidence type="ECO:0000256" key="2">
    <source>
        <dbReference type="SAM" id="Phobius"/>
    </source>
</evidence>
<evidence type="ECO:0000256" key="1">
    <source>
        <dbReference type="SAM" id="MobiDB-lite"/>
    </source>
</evidence>
<organism evidence="4 5">
    <name type="scientific">Orchesella cincta</name>
    <name type="common">Springtail</name>
    <name type="synonym">Podura cincta</name>
    <dbReference type="NCBI Taxonomy" id="48709"/>
    <lineage>
        <taxon>Eukaryota</taxon>
        <taxon>Metazoa</taxon>
        <taxon>Ecdysozoa</taxon>
        <taxon>Arthropoda</taxon>
        <taxon>Hexapoda</taxon>
        <taxon>Collembola</taxon>
        <taxon>Entomobryomorpha</taxon>
        <taxon>Entomobryoidea</taxon>
        <taxon>Orchesellidae</taxon>
        <taxon>Orchesellinae</taxon>
        <taxon>Orchesella</taxon>
    </lineage>
</organism>
<protein>
    <submittedName>
        <fullName evidence="4">Uncharacterized protein</fullName>
    </submittedName>
</protein>
<evidence type="ECO:0000256" key="3">
    <source>
        <dbReference type="SAM" id="SignalP"/>
    </source>
</evidence>
<evidence type="ECO:0000313" key="4">
    <source>
        <dbReference type="EMBL" id="ODM87052.1"/>
    </source>
</evidence>